<keyword evidence="4" id="KW-1185">Reference proteome</keyword>
<feature type="transmembrane region" description="Helical" evidence="1">
    <location>
        <begin position="31"/>
        <end position="49"/>
    </location>
</feature>
<dbReference type="InterPro" id="IPR025508">
    <property type="entry name" value="DUF4395"/>
</dbReference>
<evidence type="ECO:0000256" key="1">
    <source>
        <dbReference type="SAM" id="Phobius"/>
    </source>
</evidence>
<evidence type="ECO:0000313" key="3">
    <source>
        <dbReference type="EMBL" id="GAA3510760.1"/>
    </source>
</evidence>
<reference evidence="4" key="1">
    <citation type="journal article" date="2019" name="Int. J. Syst. Evol. Microbiol.">
        <title>The Global Catalogue of Microorganisms (GCM) 10K type strain sequencing project: providing services to taxonomists for standard genome sequencing and annotation.</title>
        <authorList>
            <consortium name="The Broad Institute Genomics Platform"/>
            <consortium name="The Broad Institute Genome Sequencing Center for Infectious Disease"/>
            <person name="Wu L."/>
            <person name="Ma J."/>
        </authorList>
    </citation>
    <scope>NUCLEOTIDE SEQUENCE [LARGE SCALE GENOMIC DNA]</scope>
    <source>
        <strain evidence="4">JCM 17459</strain>
    </source>
</reference>
<evidence type="ECO:0000259" key="2">
    <source>
        <dbReference type="Pfam" id="PF14340"/>
    </source>
</evidence>
<proteinExistence type="predicted"/>
<accession>A0ABP6UPI3</accession>
<feature type="transmembrane region" description="Helical" evidence="1">
    <location>
        <begin position="55"/>
        <end position="80"/>
    </location>
</feature>
<keyword evidence="1" id="KW-0472">Membrane</keyword>
<evidence type="ECO:0000313" key="4">
    <source>
        <dbReference type="Proteomes" id="UP001499841"/>
    </source>
</evidence>
<dbReference type="Proteomes" id="UP001499841">
    <property type="component" value="Unassembled WGS sequence"/>
</dbReference>
<organism evidence="3 4">
    <name type="scientific">Georgenia daeguensis</name>
    <dbReference type="NCBI Taxonomy" id="908355"/>
    <lineage>
        <taxon>Bacteria</taxon>
        <taxon>Bacillati</taxon>
        <taxon>Actinomycetota</taxon>
        <taxon>Actinomycetes</taxon>
        <taxon>Micrococcales</taxon>
        <taxon>Bogoriellaceae</taxon>
        <taxon>Georgenia</taxon>
    </lineage>
</organism>
<dbReference type="EMBL" id="BAABBA010000030">
    <property type="protein sequence ID" value="GAA3510760.1"/>
    <property type="molecule type" value="Genomic_DNA"/>
</dbReference>
<keyword evidence="1" id="KW-0812">Transmembrane</keyword>
<name>A0ABP6UPI3_9MICO</name>
<protein>
    <recommendedName>
        <fullName evidence="2">DUF4395 domain-containing protein</fullName>
    </recommendedName>
</protein>
<dbReference type="RefSeq" id="WP_345044962.1">
    <property type="nucleotide sequence ID" value="NZ_BAABBA010000030.1"/>
</dbReference>
<feature type="domain" description="DUF4395" evidence="2">
    <location>
        <begin position="30"/>
        <end position="153"/>
    </location>
</feature>
<comment type="caution">
    <text evidence="3">The sequence shown here is derived from an EMBL/GenBank/DDBJ whole genome shotgun (WGS) entry which is preliminary data.</text>
</comment>
<sequence>MVTLSAFSDRNLDGQGFGYLDREAKAHYARALRFTPAVCAVLLAIGLVMQSPVWLASLVPIGLSGALFPRGMIIDVVYNFGVRHLFRAPKLPPTPTPRRFSYLLSTTLAAGAALSFQYGLPVLGFILGGAVIAGATVLATTLWCVGSWIYRMLFEPRPHARAAAGVS</sequence>
<feature type="transmembrane region" description="Helical" evidence="1">
    <location>
        <begin position="100"/>
        <end position="120"/>
    </location>
</feature>
<feature type="transmembrane region" description="Helical" evidence="1">
    <location>
        <begin position="126"/>
        <end position="150"/>
    </location>
</feature>
<gene>
    <name evidence="3" type="ORF">GCM10022262_38610</name>
</gene>
<keyword evidence="1" id="KW-1133">Transmembrane helix</keyword>
<dbReference type="Pfam" id="PF14340">
    <property type="entry name" value="DUF4395"/>
    <property type="match status" value="1"/>
</dbReference>